<dbReference type="SUPFAM" id="SSF109854">
    <property type="entry name" value="DinB/YfiT-like putative metalloenzymes"/>
    <property type="match status" value="1"/>
</dbReference>
<dbReference type="RefSeq" id="WP_144557700.1">
    <property type="nucleotide sequence ID" value="NZ_CP042163.1"/>
</dbReference>
<dbReference type="Proteomes" id="UP001341820">
    <property type="component" value="Unassembled WGS sequence"/>
</dbReference>
<evidence type="ECO:0000259" key="1">
    <source>
        <dbReference type="Pfam" id="PF12867"/>
    </source>
</evidence>
<sequence>MSAKEFILMQLGVIHNQKSWFVPLTHALKNVSESEAKWTPNDDSNSIWGIVNHLIFYNHRYLERFKNSKTNFEPVDSIAHTFEGETTSWGETRKHIDQLLSEWREAVQDSEPEDFSETVTDYLTLLTLHNAYHIGQIVSIRKQQGTWSTELGVN</sequence>
<dbReference type="Gene3D" id="1.20.120.450">
    <property type="entry name" value="dinb family like domain"/>
    <property type="match status" value="1"/>
</dbReference>
<comment type="caution">
    <text evidence="2">The sequence shown here is derived from an EMBL/GenBank/DDBJ whole genome shotgun (WGS) entry which is preliminary data.</text>
</comment>
<name>A0ABU6NMM1_9BACI</name>
<proteinExistence type="predicted"/>
<accession>A0ABU6NMM1</accession>
<reference evidence="2 3" key="1">
    <citation type="submission" date="2023-03" db="EMBL/GenBank/DDBJ databases">
        <title>Bacillus Genome Sequencing.</title>
        <authorList>
            <person name="Dunlap C."/>
        </authorList>
    </citation>
    <scope>NUCLEOTIDE SEQUENCE [LARGE SCALE GENOMIC DNA]</scope>
    <source>
        <strain evidence="2 3">B-4107</strain>
    </source>
</reference>
<protein>
    <submittedName>
        <fullName evidence="2">DinB family protein</fullName>
    </submittedName>
</protein>
<dbReference type="EMBL" id="JAROAS010000022">
    <property type="protein sequence ID" value="MED4128693.1"/>
    <property type="molecule type" value="Genomic_DNA"/>
</dbReference>
<gene>
    <name evidence="2" type="ORF">P5F74_11160</name>
</gene>
<keyword evidence="3" id="KW-1185">Reference proteome</keyword>
<dbReference type="Pfam" id="PF12867">
    <property type="entry name" value="DinB_2"/>
    <property type="match status" value="1"/>
</dbReference>
<dbReference type="InterPro" id="IPR024775">
    <property type="entry name" value="DinB-like"/>
</dbReference>
<dbReference type="InterPro" id="IPR034660">
    <property type="entry name" value="DinB/YfiT-like"/>
</dbReference>
<evidence type="ECO:0000313" key="2">
    <source>
        <dbReference type="EMBL" id="MED4128693.1"/>
    </source>
</evidence>
<evidence type="ECO:0000313" key="3">
    <source>
        <dbReference type="Proteomes" id="UP001341820"/>
    </source>
</evidence>
<feature type="domain" description="DinB-like" evidence="1">
    <location>
        <begin position="24"/>
        <end position="137"/>
    </location>
</feature>
<organism evidence="2 3">
    <name type="scientific">Shouchella miscanthi</name>
    <dbReference type="NCBI Taxonomy" id="2598861"/>
    <lineage>
        <taxon>Bacteria</taxon>
        <taxon>Bacillati</taxon>
        <taxon>Bacillota</taxon>
        <taxon>Bacilli</taxon>
        <taxon>Bacillales</taxon>
        <taxon>Bacillaceae</taxon>
        <taxon>Shouchella</taxon>
    </lineage>
</organism>